<dbReference type="AlphaFoldDB" id="A0A8E7AV69"/>
<name>A0A8E7AV69_9EURY</name>
<dbReference type="RefSeq" id="WP_214418964.1">
    <property type="nucleotide sequence ID" value="NZ_CP075546.1"/>
</dbReference>
<evidence type="ECO:0000256" key="4">
    <source>
        <dbReference type="ARBA" id="ARBA00022989"/>
    </source>
</evidence>
<reference evidence="7 8" key="1">
    <citation type="submission" date="2021-05" db="EMBL/GenBank/DDBJ databases">
        <title>A novel Methanospirillum isolate from a pyrite-forming mixed culture.</title>
        <authorList>
            <person name="Bunk B."/>
            <person name="Sproer C."/>
            <person name="Spring S."/>
            <person name="Pester M."/>
        </authorList>
    </citation>
    <scope>NUCLEOTIDE SEQUENCE [LARGE SCALE GENOMIC DNA]</scope>
    <source>
        <strain evidence="7 8">J.3.6.1-F.2.7.3</strain>
    </source>
</reference>
<feature type="transmembrane region" description="Helical" evidence="6">
    <location>
        <begin position="70"/>
        <end position="91"/>
    </location>
</feature>
<dbReference type="InterPro" id="IPR002549">
    <property type="entry name" value="AI-2E-like"/>
</dbReference>
<proteinExistence type="inferred from homology"/>
<keyword evidence="3 6" id="KW-0812">Transmembrane</keyword>
<dbReference type="Pfam" id="PF01594">
    <property type="entry name" value="AI-2E_transport"/>
    <property type="match status" value="1"/>
</dbReference>
<evidence type="ECO:0000256" key="6">
    <source>
        <dbReference type="SAM" id="Phobius"/>
    </source>
</evidence>
<evidence type="ECO:0000313" key="8">
    <source>
        <dbReference type="Proteomes" id="UP000680656"/>
    </source>
</evidence>
<comment type="similarity">
    <text evidence="2">Belongs to the autoinducer-2 exporter (AI-2E) (TC 2.A.86) family.</text>
</comment>
<evidence type="ECO:0000256" key="2">
    <source>
        <dbReference type="ARBA" id="ARBA00009773"/>
    </source>
</evidence>
<dbReference type="Proteomes" id="UP000680656">
    <property type="component" value="Chromosome"/>
</dbReference>
<dbReference type="PANTHER" id="PTHR21716:SF64">
    <property type="entry name" value="AI-2 TRANSPORT PROTEIN TQSA"/>
    <property type="match status" value="1"/>
</dbReference>
<dbReference type="KEGG" id="mrtj:KHC33_12490"/>
<comment type="subcellular location">
    <subcellularLocation>
        <location evidence="1">Membrane</location>
        <topology evidence="1">Multi-pass membrane protein</topology>
    </subcellularLocation>
</comment>
<feature type="transmembrane region" description="Helical" evidence="6">
    <location>
        <begin position="230"/>
        <end position="250"/>
    </location>
</feature>
<evidence type="ECO:0000256" key="1">
    <source>
        <dbReference type="ARBA" id="ARBA00004141"/>
    </source>
</evidence>
<gene>
    <name evidence="7" type="ORF">KHC33_12490</name>
</gene>
<feature type="transmembrane region" description="Helical" evidence="6">
    <location>
        <begin position="207"/>
        <end position="224"/>
    </location>
</feature>
<feature type="transmembrane region" description="Helical" evidence="6">
    <location>
        <begin position="298"/>
        <end position="325"/>
    </location>
</feature>
<organism evidence="7 8">
    <name type="scientific">Methanospirillum purgamenti</name>
    <dbReference type="NCBI Taxonomy" id="2834276"/>
    <lineage>
        <taxon>Archaea</taxon>
        <taxon>Methanobacteriati</taxon>
        <taxon>Methanobacteriota</taxon>
        <taxon>Stenosarchaea group</taxon>
        <taxon>Methanomicrobia</taxon>
        <taxon>Methanomicrobiales</taxon>
        <taxon>Methanospirillaceae</taxon>
        <taxon>Methanospirillum</taxon>
    </lineage>
</organism>
<evidence type="ECO:0000313" key="7">
    <source>
        <dbReference type="EMBL" id="QVV88147.1"/>
    </source>
</evidence>
<dbReference type="EMBL" id="CP075546">
    <property type="protein sequence ID" value="QVV88147.1"/>
    <property type="molecule type" value="Genomic_DNA"/>
</dbReference>
<keyword evidence="5 6" id="KW-0472">Membrane</keyword>
<feature type="transmembrane region" description="Helical" evidence="6">
    <location>
        <begin position="37"/>
        <end position="58"/>
    </location>
</feature>
<sequence>MYSYMVSLDNLPQADRLLFLAACCFIILAGLKMAGGFIGPLLMSVFAAIIFSFVSLWFQKKGFSPRLSGYIAFGLFVACLIGVGLMVVLSLSPLISHIPKISEGISSNMHMLQGYLSQFGIDMGTLIPATQMTGSLSAFSPDALNSIIGQVSTLFIVLFTTLFLLLEATLFSKKINTVLGSYKQELADRITEFGSVVIEYVIIRTKVNFVTGAGFGIALFILGVQDAWLWGILMFILNFVPYLGFIIAVLPPTFLALVDIDPITAILVLIIASLINLFSENIIFPELAGRGMDLSPAIVFISMVFWGYFLGGSGVLVAIPLTVLLKMILESYPETRWAAMIIGTGPGDDVSIQK</sequence>
<keyword evidence="4 6" id="KW-1133">Transmembrane helix</keyword>
<dbReference type="GO" id="GO:0016020">
    <property type="term" value="C:membrane"/>
    <property type="evidence" value="ECO:0007669"/>
    <property type="project" value="UniProtKB-SubCell"/>
</dbReference>
<keyword evidence="8" id="KW-1185">Reference proteome</keyword>
<dbReference type="GeneID" id="65098016"/>
<evidence type="ECO:0000256" key="3">
    <source>
        <dbReference type="ARBA" id="ARBA00022692"/>
    </source>
</evidence>
<dbReference type="GO" id="GO:0055085">
    <property type="term" value="P:transmembrane transport"/>
    <property type="evidence" value="ECO:0007669"/>
    <property type="project" value="TreeGrafter"/>
</dbReference>
<dbReference type="PANTHER" id="PTHR21716">
    <property type="entry name" value="TRANSMEMBRANE PROTEIN"/>
    <property type="match status" value="1"/>
</dbReference>
<feature type="transmembrane region" description="Helical" evidence="6">
    <location>
        <begin position="257"/>
        <end position="278"/>
    </location>
</feature>
<feature type="transmembrane region" description="Helical" evidence="6">
    <location>
        <begin position="147"/>
        <end position="166"/>
    </location>
</feature>
<protein>
    <submittedName>
        <fullName evidence="7">AI-2E family transporter</fullName>
    </submittedName>
</protein>
<feature type="transmembrane region" description="Helical" evidence="6">
    <location>
        <begin position="14"/>
        <end position="31"/>
    </location>
</feature>
<accession>A0A8E7AV69</accession>
<evidence type="ECO:0000256" key="5">
    <source>
        <dbReference type="ARBA" id="ARBA00023136"/>
    </source>
</evidence>